<reference evidence="2" key="1">
    <citation type="submission" date="2005-08" db="EMBL/GenBank/DDBJ databases">
        <title>Complete sequence of chromosome 1 of Nitrosospira multiformis ATCC 25196.</title>
        <authorList>
            <person name="Copeland A."/>
            <person name="Lucas S."/>
            <person name="Lapidus A."/>
            <person name="Barry K."/>
            <person name="Detter J.C."/>
            <person name="Glavina T."/>
            <person name="Hammon N."/>
            <person name="Israni S."/>
            <person name="Pitluck S."/>
            <person name="Chain P."/>
            <person name="Malfatti S."/>
            <person name="Shin M."/>
            <person name="Vergez L."/>
            <person name="Schmutz J."/>
            <person name="Larimer F."/>
            <person name="Land M."/>
            <person name="Hauser L."/>
            <person name="Kyrpides N."/>
            <person name="Lykidis A."/>
            <person name="Richardson P."/>
        </authorList>
    </citation>
    <scope>NUCLEOTIDE SEQUENCE [LARGE SCALE GENOMIC DNA]</scope>
    <source>
        <strain evidence="2">ATCC 25196 / NCIMB 11849 / C 71</strain>
    </source>
</reference>
<name>Q2Y7X3_NITMU</name>
<protein>
    <submittedName>
        <fullName evidence="1">Uncharacterized protein</fullName>
    </submittedName>
</protein>
<accession>Q2Y7X3</accession>
<evidence type="ECO:0000313" key="2">
    <source>
        <dbReference type="Proteomes" id="UP000002718"/>
    </source>
</evidence>
<dbReference type="KEGG" id="nmu:Nmul_A1853"/>
<keyword evidence="2" id="KW-1185">Reference proteome</keyword>
<dbReference type="Proteomes" id="UP000002718">
    <property type="component" value="Chromosome"/>
</dbReference>
<sequence length="106" mass="11602">MKIFENGIVSRTIELTVGNGRRQEMNSANMPGLTQGRPCMASNTYRAAHAAFGDASSARIISSNGDCFARRCTATATVLLHRLEVLRELRERAVGDVRVRPGQSRP</sequence>
<gene>
    <name evidence="1" type="ordered locus">Nmul_A1853</name>
</gene>
<dbReference type="AlphaFoldDB" id="Q2Y7X3"/>
<dbReference type="EMBL" id="CP000103">
    <property type="protein sequence ID" value="ABB75148.1"/>
    <property type="molecule type" value="Genomic_DNA"/>
</dbReference>
<proteinExistence type="predicted"/>
<reference evidence="1 2" key="2">
    <citation type="journal article" date="2008" name="Appl. Environ. Microbiol.">
        <title>Complete genome sequence of Nitrosospira multiformis, an ammonia-oxidizing bacterium from the soil environment.</title>
        <authorList>
            <person name="Norton J.M."/>
            <person name="Klotz M.G."/>
            <person name="Stein L.Y."/>
            <person name="Arp D.J."/>
            <person name="Bottomley P.J."/>
            <person name="Chain P.S."/>
            <person name="Hauser L.J."/>
            <person name="Land M.L."/>
            <person name="Larimer F.W."/>
            <person name="Shin M.W."/>
            <person name="Starkenburg S.R."/>
        </authorList>
    </citation>
    <scope>NUCLEOTIDE SEQUENCE [LARGE SCALE GENOMIC DNA]</scope>
    <source>
        <strain evidence="2">ATCC 25196 / NCIMB 11849 / C 71</strain>
    </source>
</reference>
<evidence type="ECO:0000313" key="1">
    <source>
        <dbReference type="EMBL" id="ABB75148.1"/>
    </source>
</evidence>
<dbReference type="HOGENOM" id="CLU_2220395_0_0_4"/>
<organism evidence="1 2">
    <name type="scientific">Nitrosospira multiformis (strain ATCC 25196 / NCIMB 11849 / C 71)</name>
    <dbReference type="NCBI Taxonomy" id="323848"/>
    <lineage>
        <taxon>Bacteria</taxon>
        <taxon>Pseudomonadati</taxon>
        <taxon>Pseudomonadota</taxon>
        <taxon>Betaproteobacteria</taxon>
        <taxon>Nitrosomonadales</taxon>
        <taxon>Nitrosomonadaceae</taxon>
        <taxon>Nitrosospira</taxon>
    </lineage>
</organism>